<dbReference type="EMBL" id="MAYW01000130">
    <property type="protein sequence ID" value="ODS31273.1"/>
    <property type="molecule type" value="Genomic_DNA"/>
</dbReference>
<protein>
    <submittedName>
        <fullName evidence="2">HEPN domain protein</fullName>
    </submittedName>
</protein>
<dbReference type="SMART" id="SM00748">
    <property type="entry name" value="HEPN"/>
    <property type="match status" value="1"/>
</dbReference>
<sequence>MKENNIHSLIQAWFDKAEKDLLSAKHESSFEDAVLETVCFHCQQSVEKYIKGYLIYLGIIFPKTHEIGELITLSEQKDSDISELKEEADKLTDYAVEIRYPDDYVPIKKSDAEEALKIAVNVKTYINSKVIHEA</sequence>
<dbReference type="Gene3D" id="1.20.120.330">
    <property type="entry name" value="Nucleotidyltransferases domain 2"/>
    <property type="match status" value="1"/>
</dbReference>
<evidence type="ECO:0000313" key="2">
    <source>
        <dbReference type="EMBL" id="ODS31273.1"/>
    </source>
</evidence>
<dbReference type="PROSITE" id="PS50910">
    <property type="entry name" value="HEPN"/>
    <property type="match status" value="1"/>
</dbReference>
<organism evidence="2 3">
    <name type="scientific">Candidatus Scalindua rubra</name>
    <dbReference type="NCBI Taxonomy" id="1872076"/>
    <lineage>
        <taxon>Bacteria</taxon>
        <taxon>Pseudomonadati</taxon>
        <taxon>Planctomycetota</taxon>
        <taxon>Candidatus Brocadiia</taxon>
        <taxon>Candidatus Brocadiales</taxon>
        <taxon>Candidatus Scalinduaceae</taxon>
        <taxon>Candidatus Scalindua</taxon>
    </lineage>
</organism>
<dbReference type="InterPro" id="IPR007842">
    <property type="entry name" value="HEPN_dom"/>
</dbReference>
<dbReference type="SUPFAM" id="SSF81593">
    <property type="entry name" value="Nucleotidyltransferase substrate binding subunit/domain"/>
    <property type="match status" value="1"/>
</dbReference>
<evidence type="ECO:0000313" key="3">
    <source>
        <dbReference type="Proteomes" id="UP000094056"/>
    </source>
</evidence>
<feature type="domain" description="HEPN" evidence="1">
    <location>
        <begin position="16"/>
        <end position="122"/>
    </location>
</feature>
<name>A0A1E3X6I8_9BACT</name>
<dbReference type="Proteomes" id="UP000094056">
    <property type="component" value="Unassembled WGS sequence"/>
</dbReference>
<reference evidence="2 3" key="1">
    <citation type="submission" date="2016-07" db="EMBL/GenBank/DDBJ databases">
        <title>Draft genome of Scalindua rubra, obtained from a brine-seawater interface in the Red Sea, sheds light on salt adaptation in anammox bacteria.</title>
        <authorList>
            <person name="Speth D.R."/>
            <person name="Lagkouvardos I."/>
            <person name="Wang Y."/>
            <person name="Qian P.-Y."/>
            <person name="Dutilh B.E."/>
            <person name="Jetten M.S."/>
        </authorList>
    </citation>
    <scope>NUCLEOTIDE SEQUENCE [LARGE SCALE GENOMIC DNA]</scope>
    <source>
        <strain evidence="2">BSI-1</strain>
    </source>
</reference>
<comment type="caution">
    <text evidence="2">The sequence shown here is derived from an EMBL/GenBank/DDBJ whole genome shotgun (WGS) entry which is preliminary data.</text>
</comment>
<proteinExistence type="predicted"/>
<dbReference type="Pfam" id="PF05168">
    <property type="entry name" value="HEPN"/>
    <property type="match status" value="1"/>
</dbReference>
<evidence type="ECO:0000259" key="1">
    <source>
        <dbReference type="PROSITE" id="PS50910"/>
    </source>
</evidence>
<dbReference type="AlphaFoldDB" id="A0A1E3X6I8"/>
<accession>A0A1E3X6I8</accession>
<gene>
    <name evidence="2" type="ORF">SCARUB_03618</name>
</gene>